<evidence type="ECO:0000313" key="3">
    <source>
        <dbReference type="Proteomes" id="UP000245119"/>
    </source>
</evidence>
<dbReference type="PROSITE" id="PS50225">
    <property type="entry name" value="SOCS"/>
    <property type="match status" value="1"/>
</dbReference>
<accession>A0A2T7PNK9</accession>
<gene>
    <name evidence="2" type="ORF">C0Q70_06294</name>
</gene>
<dbReference type="AlphaFoldDB" id="A0A2T7PNK9"/>
<dbReference type="Gene3D" id="1.10.750.20">
    <property type="entry name" value="SOCS box"/>
    <property type="match status" value="1"/>
</dbReference>
<sequence>MGNMKSTELQSKARYEVVLPTWKHSWEVLFAGDIETWDTVAARYFSTTSKVQAPPLQVPFSKCKRLKDMLNAGFTLSEVAIAQRGRLLLLVLNKLEEFTTRVAFALVSLKDEDEEDNNDGRDQSKFWLLRRSSSRKERENGKLSRDGVLGPALQNGEDSGVVFGNVTKCLGVLESPHKDMTVISCQISPDLTQTAVLYYSMSSRLNCFCYDLHIYSNESLQNSQEMPKAASLPGLFHICKVNYEPVFSRCGSFMRVLDHRVRDTRRDEGEECTVVQIYQLPRLLCLMSQCRVVILQRLSTCRHIAALPIPSKLKDYLQFKPIY</sequence>
<dbReference type="InterPro" id="IPR001496">
    <property type="entry name" value="SOCS_box"/>
</dbReference>
<dbReference type="Proteomes" id="UP000245119">
    <property type="component" value="Linkage Group LG3"/>
</dbReference>
<name>A0A2T7PNK9_POMCA</name>
<reference evidence="2 3" key="1">
    <citation type="submission" date="2018-04" db="EMBL/GenBank/DDBJ databases">
        <title>The genome of golden apple snail Pomacea canaliculata provides insight into stress tolerance and invasive adaptation.</title>
        <authorList>
            <person name="Liu C."/>
            <person name="Liu B."/>
            <person name="Ren Y."/>
            <person name="Zhang Y."/>
            <person name="Wang H."/>
            <person name="Li S."/>
            <person name="Jiang F."/>
            <person name="Yin L."/>
            <person name="Zhang G."/>
            <person name="Qian W."/>
            <person name="Fan W."/>
        </authorList>
    </citation>
    <scope>NUCLEOTIDE SEQUENCE [LARGE SCALE GENOMIC DNA]</scope>
    <source>
        <strain evidence="2">SZHN2017</strain>
        <tissue evidence="2">Muscle</tissue>
    </source>
</reference>
<dbReference type="SUPFAM" id="SSF158235">
    <property type="entry name" value="SOCS box-like"/>
    <property type="match status" value="1"/>
</dbReference>
<protein>
    <recommendedName>
        <fullName evidence="1">SOCS box domain-containing protein</fullName>
    </recommendedName>
</protein>
<dbReference type="InterPro" id="IPR036036">
    <property type="entry name" value="SOCS_box-like_dom_sf"/>
</dbReference>
<dbReference type="SMART" id="SM00969">
    <property type="entry name" value="SOCS_box"/>
    <property type="match status" value="1"/>
</dbReference>
<feature type="domain" description="SOCS box" evidence="1">
    <location>
        <begin position="286"/>
        <end position="323"/>
    </location>
</feature>
<evidence type="ECO:0000259" key="1">
    <source>
        <dbReference type="PROSITE" id="PS50225"/>
    </source>
</evidence>
<evidence type="ECO:0000313" key="2">
    <source>
        <dbReference type="EMBL" id="PVD35013.1"/>
    </source>
</evidence>
<dbReference type="EMBL" id="PZQS01000003">
    <property type="protein sequence ID" value="PVD35013.1"/>
    <property type="molecule type" value="Genomic_DNA"/>
</dbReference>
<dbReference type="GO" id="GO:0035556">
    <property type="term" value="P:intracellular signal transduction"/>
    <property type="evidence" value="ECO:0007669"/>
    <property type="project" value="InterPro"/>
</dbReference>
<dbReference type="CDD" id="cd03587">
    <property type="entry name" value="SOCS"/>
    <property type="match status" value="1"/>
</dbReference>
<proteinExistence type="predicted"/>
<dbReference type="Pfam" id="PF07525">
    <property type="entry name" value="SOCS_box"/>
    <property type="match status" value="1"/>
</dbReference>
<keyword evidence="3" id="KW-1185">Reference proteome</keyword>
<comment type="caution">
    <text evidence="2">The sequence shown here is derived from an EMBL/GenBank/DDBJ whole genome shotgun (WGS) entry which is preliminary data.</text>
</comment>
<dbReference type="OrthoDB" id="6270897at2759"/>
<organism evidence="2 3">
    <name type="scientific">Pomacea canaliculata</name>
    <name type="common">Golden apple snail</name>
    <dbReference type="NCBI Taxonomy" id="400727"/>
    <lineage>
        <taxon>Eukaryota</taxon>
        <taxon>Metazoa</taxon>
        <taxon>Spiralia</taxon>
        <taxon>Lophotrochozoa</taxon>
        <taxon>Mollusca</taxon>
        <taxon>Gastropoda</taxon>
        <taxon>Caenogastropoda</taxon>
        <taxon>Architaenioglossa</taxon>
        <taxon>Ampullarioidea</taxon>
        <taxon>Ampullariidae</taxon>
        <taxon>Pomacea</taxon>
    </lineage>
</organism>